<dbReference type="Proteomes" id="UP000004641">
    <property type="component" value="Unassembled WGS sequence"/>
</dbReference>
<dbReference type="EMBL" id="ABHU01000015">
    <property type="protein sequence ID" value="EDU90108.1"/>
    <property type="molecule type" value="Genomic_DNA"/>
</dbReference>
<accession>A0A0H3PLC5</accession>
<dbReference type="RefSeq" id="WP_000205213.1">
    <property type="nucleotide sequence ID" value="NZ_ABHU01000015.1"/>
</dbReference>
<sequence>MTSYSNFSNQIKETINNKFDHEIHDWDIIKNSITTLINKNIHGAGRNIVDFIDLGNWDFISNFSFDDSTRRLELEWHPNDKFHIYIESVVFVEFNDTIYAFLKGYYHNQLSLNRIYNTKCSSCSFENSGSYMVDVYRTVKRVNETIQTPNINCYTTCILTRPANGHVTSTGFSRNLMDAINISLAEHKIASLHNEVMSIEEYDRDSLQEKGNTARRYLEYILMLVNIRIMHLNNVQYQEQMLGSLVSVIEALDYEPLMKNDVEITKDILNACSHHGGVRIEKKDVIFSLEVIENLIKAIKKTDINKLQLDGMFKSIQK</sequence>
<name>A0A0H3PLC5_ECO5C</name>
<comment type="caution">
    <text evidence="1">The sequence shown here is derived from an EMBL/GenBank/DDBJ whole genome shotgun (WGS) entry which is preliminary data.</text>
</comment>
<organism evidence="1 2">
    <name type="scientific">Escherichia coli O157:H7 (strain EC869)</name>
    <dbReference type="NCBI Taxonomy" id="478008"/>
    <lineage>
        <taxon>Bacteria</taxon>
        <taxon>Pseudomonadati</taxon>
        <taxon>Pseudomonadota</taxon>
        <taxon>Gammaproteobacteria</taxon>
        <taxon>Enterobacterales</taxon>
        <taxon>Enterobacteriaceae</taxon>
        <taxon>Escherichia</taxon>
    </lineage>
</organism>
<evidence type="ECO:0000313" key="2">
    <source>
        <dbReference type="Proteomes" id="UP000004641"/>
    </source>
</evidence>
<protein>
    <submittedName>
        <fullName evidence="1">Uncharacterized protein</fullName>
    </submittedName>
</protein>
<reference evidence="1 2" key="1">
    <citation type="journal article" date="2011" name="Appl. Environ. Microbiol.">
        <title>Genome signatures of Escherichia coli O157:H7 isolates from the bovine host reservoir.</title>
        <authorList>
            <person name="Eppinger M."/>
            <person name="Mammel M.K."/>
            <person name="Leclerc J.E."/>
            <person name="Ravel J."/>
            <person name="Cebula T.A."/>
        </authorList>
    </citation>
    <scope>NUCLEOTIDE SEQUENCE [LARGE SCALE GENOMIC DNA]</scope>
    <source>
        <strain evidence="1 2">EC869</strain>
    </source>
</reference>
<dbReference type="BioCyc" id="ECOL478008-HMP:G76-483577-MONOMER"/>
<gene>
    <name evidence="1" type="ORF">ECH7EC869_3745</name>
</gene>
<proteinExistence type="predicted"/>
<dbReference type="AlphaFoldDB" id="A0A0H3PLC5"/>
<evidence type="ECO:0000313" key="1">
    <source>
        <dbReference type="EMBL" id="EDU90108.1"/>
    </source>
</evidence>